<proteinExistence type="inferred from homology"/>
<feature type="region of interest" description="Disordered" evidence="5">
    <location>
        <begin position="305"/>
        <end position="347"/>
    </location>
</feature>
<dbReference type="InterPro" id="IPR000847">
    <property type="entry name" value="LysR_HTH_N"/>
</dbReference>
<evidence type="ECO:0000256" key="1">
    <source>
        <dbReference type="ARBA" id="ARBA00009437"/>
    </source>
</evidence>
<dbReference type="Proteomes" id="UP000092213">
    <property type="component" value="Chromosome"/>
</dbReference>
<sequence>MAQLDRVLRSNIKLRHLQLLVALDQFRHLGRTSEFLSVSQPAVSRMLTEIEAMLGQVLFMRSTRGTEPTQAGAAMVRFARSVLAQYERTRDEIAALESGAAGRVRVGAMGVALSPLLADAVDLLKRHSARATVLVETGDLTNLLPKLRLGEIDLFVGRLEPGYAAPDLTTEALYDEPMVAVVAPGHPLAGRRKLSWPQLAAMPCVMPPPWASLRVKLEQQFYRYGVQPPEDIIESWSYQAVAGFVRRRGAVGFMAESAAREFEQAGTLSVLGLAVEVELPAVGIIALRDVVPTAVSEQLMHCLRRAAKGRPSPGKAEPRQPASPRRAAPEKPASPRVAPRKPASPRR</sequence>
<keyword evidence="4" id="KW-0804">Transcription</keyword>
<dbReference type="Gene3D" id="1.10.10.10">
    <property type="entry name" value="Winged helix-like DNA-binding domain superfamily/Winged helix DNA-binding domain"/>
    <property type="match status" value="1"/>
</dbReference>
<evidence type="ECO:0000256" key="3">
    <source>
        <dbReference type="ARBA" id="ARBA00023125"/>
    </source>
</evidence>
<dbReference type="EMBL" id="CP016171">
    <property type="protein sequence ID" value="ANN70552.1"/>
    <property type="molecule type" value="Genomic_DNA"/>
</dbReference>
<dbReference type="InterPro" id="IPR050950">
    <property type="entry name" value="HTH-type_LysR_regulators"/>
</dbReference>
<dbReference type="SUPFAM" id="SSF53850">
    <property type="entry name" value="Periplasmic binding protein-like II"/>
    <property type="match status" value="1"/>
</dbReference>
<dbReference type="GO" id="GO:0003700">
    <property type="term" value="F:DNA-binding transcription factor activity"/>
    <property type="evidence" value="ECO:0007669"/>
    <property type="project" value="InterPro"/>
</dbReference>
<dbReference type="AlphaFoldDB" id="A0A193FS23"/>
<dbReference type="Pfam" id="PF03466">
    <property type="entry name" value="LysR_substrate"/>
    <property type="match status" value="1"/>
</dbReference>
<keyword evidence="3" id="KW-0238">DNA-binding</keyword>
<dbReference type="Gene3D" id="3.40.190.10">
    <property type="entry name" value="Periplasmic binding protein-like II"/>
    <property type="match status" value="2"/>
</dbReference>
<dbReference type="GO" id="GO:0005829">
    <property type="term" value="C:cytosol"/>
    <property type="evidence" value="ECO:0007669"/>
    <property type="project" value="TreeGrafter"/>
</dbReference>
<comment type="similarity">
    <text evidence="1">Belongs to the LysR transcriptional regulatory family.</text>
</comment>
<dbReference type="InterPro" id="IPR036390">
    <property type="entry name" value="WH_DNA-bd_sf"/>
</dbReference>
<evidence type="ECO:0000256" key="5">
    <source>
        <dbReference type="SAM" id="MobiDB-lite"/>
    </source>
</evidence>
<dbReference type="PANTHER" id="PTHR30419:SF8">
    <property type="entry name" value="NITROGEN ASSIMILATION TRANSCRIPTIONAL ACTIVATOR-RELATED"/>
    <property type="match status" value="1"/>
</dbReference>
<dbReference type="InterPro" id="IPR005119">
    <property type="entry name" value="LysR_subst-bd"/>
</dbReference>
<dbReference type="PANTHER" id="PTHR30419">
    <property type="entry name" value="HTH-TYPE TRANSCRIPTIONAL REGULATOR YBHD"/>
    <property type="match status" value="1"/>
</dbReference>
<dbReference type="RefSeq" id="WP_066668178.1">
    <property type="nucleotide sequence ID" value="NZ_CP016171.1"/>
</dbReference>
<reference evidence="7 8" key="1">
    <citation type="submission" date="2016-06" db="EMBL/GenBank/DDBJ databases">
        <title>Complete genome sequences of Bordetella bronchialis and Bordetella flabilis.</title>
        <authorList>
            <person name="LiPuma J.J."/>
            <person name="Spilker T."/>
        </authorList>
    </citation>
    <scope>NUCLEOTIDE SEQUENCE [LARGE SCALE GENOMIC DNA]</scope>
    <source>
        <strain evidence="7 8">AU17976</strain>
    </source>
</reference>
<dbReference type="Pfam" id="PF00126">
    <property type="entry name" value="HTH_1"/>
    <property type="match status" value="1"/>
</dbReference>
<evidence type="ECO:0000313" key="7">
    <source>
        <dbReference type="EMBL" id="ANN70552.1"/>
    </source>
</evidence>
<dbReference type="SUPFAM" id="SSF46785">
    <property type="entry name" value="Winged helix' DNA-binding domain"/>
    <property type="match status" value="1"/>
</dbReference>
<evidence type="ECO:0000313" key="8">
    <source>
        <dbReference type="Proteomes" id="UP000092213"/>
    </source>
</evidence>
<feature type="domain" description="HTH lysR-type" evidence="6">
    <location>
        <begin position="12"/>
        <end position="69"/>
    </location>
</feature>
<gene>
    <name evidence="7" type="ORF">BAU08_03690</name>
</gene>
<evidence type="ECO:0000256" key="4">
    <source>
        <dbReference type="ARBA" id="ARBA00023163"/>
    </source>
</evidence>
<name>A0A193FS23_9BORD</name>
<dbReference type="GO" id="GO:0003677">
    <property type="term" value="F:DNA binding"/>
    <property type="evidence" value="ECO:0007669"/>
    <property type="project" value="UniProtKB-KW"/>
</dbReference>
<organism evidence="7 8">
    <name type="scientific">Bordetella bronchialis</name>
    <dbReference type="NCBI Taxonomy" id="463025"/>
    <lineage>
        <taxon>Bacteria</taxon>
        <taxon>Pseudomonadati</taxon>
        <taxon>Pseudomonadota</taxon>
        <taxon>Betaproteobacteria</taxon>
        <taxon>Burkholderiales</taxon>
        <taxon>Alcaligenaceae</taxon>
        <taxon>Bordetella</taxon>
    </lineage>
</organism>
<evidence type="ECO:0000256" key="2">
    <source>
        <dbReference type="ARBA" id="ARBA00023015"/>
    </source>
</evidence>
<dbReference type="STRING" id="463025.BAU08_03690"/>
<dbReference type="InterPro" id="IPR036388">
    <property type="entry name" value="WH-like_DNA-bd_sf"/>
</dbReference>
<keyword evidence="2" id="KW-0805">Transcription regulation</keyword>
<evidence type="ECO:0000259" key="6">
    <source>
        <dbReference type="PROSITE" id="PS50931"/>
    </source>
</evidence>
<accession>A0A193FS23</accession>
<protein>
    <submittedName>
        <fullName evidence="7">LysR family transcriptional regulator</fullName>
    </submittedName>
</protein>
<dbReference type="PROSITE" id="PS50931">
    <property type="entry name" value="HTH_LYSR"/>
    <property type="match status" value="1"/>
</dbReference>